<feature type="compositionally biased region" description="Polar residues" evidence="2">
    <location>
        <begin position="390"/>
        <end position="399"/>
    </location>
</feature>
<dbReference type="InterPro" id="IPR015943">
    <property type="entry name" value="WD40/YVTN_repeat-like_dom_sf"/>
</dbReference>
<dbReference type="GO" id="GO:0005737">
    <property type="term" value="C:cytoplasm"/>
    <property type="evidence" value="ECO:0007669"/>
    <property type="project" value="TreeGrafter"/>
</dbReference>
<name>A0A0C3CXS2_HEBCY</name>
<dbReference type="InterPro" id="IPR036322">
    <property type="entry name" value="WD40_repeat_dom_sf"/>
</dbReference>
<evidence type="ECO:0000256" key="2">
    <source>
        <dbReference type="SAM" id="MobiDB-lite"/>
    </source>
</evidence>
<feature type="region of interest" description="Disordered" evidence="2">
    <location>
        <begin position="301"/>
        <end position="615"/>
    </location>
</feature>
<accession>A0A0C3CXS2</accession>
<evidence type="ECO:0000256" key="1">
    <source>
        <dbReference type="SAM" id="Coils"/>
    </source>
</evidence>
<dbReference type="GO" id="GO:0005814">
    <property type="term" value="C:centriole"/>
    <property type="evidence" value="ECO:0007669"/>
    <property type="project" value="TreeGrafter"/>
</dbReference>
<dbReference type="AlphaFoldDB" id="A0A0C3CXS2"/>
<feature type="compositionally biased region" description="Low complexity" evidence="2">
    <location>
        <begin position="331"/>
        <end position="342"/>
    </location>
</feature>
<dbReference type="PANTHER" id="PTHR44414:SF1">
    <property type="entry name" value="PROTEIN NEDD1"/>
    <property type="match status" value="1"/>
</dbReference>
<feature type="compositionally biased region" description="Polar residues" evidence="2">
    <location>
        <begin position="412"/>
        <end position="430"/>
    </location>
</feature>
<feature type="compositionally biased region" description="Basic and acidic residues" evidence="2">
    <location>
        <begin position="667"/>
        <end position="678"/>
    </location>
</feature>
<keyword evidence="1" id="KW-0175">Coiled coil</keyword>
<keyword evidence="4" id="KW-1185">Reference proteome</keyword>
<proteinExistence type="predicted"/>
<feature type="compositionally biased region" description="Low complexity" evidence="2">
    <location>
        <begin position="692"/>
        <end position="705"/>
    </location>
</feature>
<feature type="compositionally biased region" description="Polar residues" evidence="2">
    <location>
        <begin position="563"/>
        <end position="581"/>
    </location>
</feature>
<feature type="coiled-coil region" evidence="1">
    <location>
        <begin position="753"/>
        <end position="787"/>
    </location>
</feature>
<reference evidence="4" key="2">
    <citation type="submission" date="2015-01" db="EMBL/GenBank/DDBJ databases">
        <title>Evolutionary Origins and Diversification of the Mycorrhizal Mutualists.</title>
        <authorList>
            <consortium name="DOE Joint Genome Institute"/>
            <consortium name="Mycorrhizal Genomics Consortium"/>
            <person name="Kohler A."/>
            <person name="Kuo A."/>
            <person name="Nagy L.G."/>
            <person name="Floudas D."/>
            <person name="Copeland A."/>
            <person name="Barry K.W."/>
            <person name="Cichocki N."/>
            <person name="Veneault-Fourrey C."/>
            <person name="LaButti K."/>
            <person name="Lindquist E.A."/>
            <person name="Lipzen A."/>
            <person name="Lundell T."/>
            <person name="Morin E."/>
            <person name="Murat C."/>
            <person name="Riley R."/>
            <person name="Ohm R."/>
            <person name="Sun H."/>
            <person name="Tunlid A."/>
            <person name="Henrissat B."/>
            <person name="Grigoriev I.V."/>
            <person name="Hibbett D.S."/>
            <person name="Martin F."/>
        </authorList>
    </citation>
    <scope>NUCLEOTIDE SEQUENCE [LARGE SCALE GENOMIC DNA]</scope>
    <source>
        <strain evidence="4">h7</strain>
    </source>
</reference>
<dbReference type="PANTHER" id="PTHR44414">
    <property type="entry name" value="PROTEIN NEDD1"/>
    <property type="match status" value="1"/>
</dbReference>
<dbReference type="EMBL" id="KN831768">
    <property type="protein sequence ID" value="KIM48591.1"/>
    <property type="molecule type" value="Genomic_DNA"/>
</dbReference>
<dbReference type="HOGENOM" id="CLU_020126_0_0_1"/>
<organism evidence="3 4">
    <name type="scientific">Hebeloma cylindrosporum</name>
    <dbReference type="NCBI Taxonomy" id="76867"/>
    <lineage>
        <taxon>Eukaryota</taxon>
        <taxon>Fungi</taxon>
        <taxon>Dikarya</taxon>
        <taxon>Basidiomycota</taxon>
        <taxon>Agaricomycotina</taxon>
        <taxon>Agaricomycetes</taxon>
        <taxon>Agaricomycetidae</taxon>
        <taxon>Agaricales</taxon>
        <taxon>Agaricineae</taxon>
        <taxon>Hymenogastraceae</taxon>
        <taxon>Hebeloma</taxon>
    </lineage>
</organism>
<protein>
    <submittedName>
        <fullName evidence="3">Uncharacterized protein</fullName>
    </submittedName>
</protein>
<evidence type="ECO:0000313" key="3">
    <source>
        <dbReference type="EMBL" id="KIM48591.1"/>
    </source>
</evidence>
<dbReference type="GO" id="GO:0043015">
    <property type="term" value="F:gamma-tubulin binding"/>
    <property type="evidence" value="ECO:0007669"/>
    <property type="project" value="TreeGrafter"/>
</dbReference>
<dbReference type="STRING" id="686832.A0A0C3CXS2"/>
<dbReference type="OrthoDB" id="1602884at2759"/>
<sequence>MFAATTTDALSVSDPVILKKGPSSIPSCLDLLDVPTASSWSPDNTYPFISSARTIHRYEPNGNVLRDIYVSNDSEPISQLAAKEKDTVIFSAGNKVHVLECDANPKILQTFNTHKTPVNSLTLSNDNSLLASTSSGGLHVHNLAVGSHSVLRGLTNQDIKTSAFHPHVRTRLLVAAGKQLMVYDTTRPSGPMKTIVMNESATGDIAFVACSPFSKTLVAVATTTGFVGLVDLDKEKALFRTLNLKLHLTSLGFSPEGAAIYLGTDSGKILVVDLRALDRPPKTVTLSESGRPIQTISVQKKLKDGVTKTPVGAPATTTRKASTDVPPPPVRRATSTSKSAPSPARPLVPRMTVAASPTVRRVTNQGSPVKRGTTMEAKKVLSPVRDPLGNSASGGNLSAQLDELENLRRGKSSTQTTPIKMTKKPSNNNLRARPSASPRTATTSSATRVSVNKADAENPRRARTLPTSTSASALTTRKTSTASIVTSVSAGDHLGVPRASPQRRLRTTSSASRASADIPGPSSTSTRSSARQVSEGTSAASASAVSNSRPSSSTSRPGSSLSRMGTTSRDTSPVRYKSSTLARLRTSRTPSPEFPDMRNDPITPVPAQKKSKKGMAVLGLGTPEVERWIQAGKVDEGNKPKKRDTKGKGKTVGFQDELTDSDQEENDNNRVKERERDLSMQISPRRPAPGVSASGSTDSWSASPAVGPSPGGASAQELLKTIVQDVMYDFQRETKAEMMGLHLDLLRMGRGWKAELRTLMDEYVGDLRDLREENQRLRLENDRLRRGAY</sequence>
<evidence type="ECO:0000313" key="4">
    <source>
        <dbReference type="Proteomes" id="UP000053424"/>
    </source>
</evidence>
<dbReference type="InterPro" id="IPR001680">
    <property type="entry name" value="WD40_rpt"/>
</dbReference>
<dbReference type="SMART" id="SM00320">
    <property type="entry name" value="WD40"/>
    <property type="match status" value="4"/>
</dbReference>
<feature type="compositionally biased region" description="Acidic residues" evidence="2">
    <location>
        <begin position="657"/>
        <end position="666"/>
    </location>
</feature>
<feature type="compositionally biased region" description="Low complexity" evidence="2">
    <location>
        <begin position="431"/>
        <end position="448"/>
    </location>
</feature>
<dbReference type="GO" id="GO:0007020">
    <property type="term" value="P:microtubule nucleation"/>
    <property type="evidence" value="ECO:0007669"/>
    <property type="project" value="TreeGrafter"/>
</dbReference>
<reference evidence="3 4" key="1">
    <citation type="submission" date="2014-04" db="EMBL/GenBank/DDBJ databases">
        <authorList>
            <consortium name="DOE Joint Genome Institute"/>
            <person name="Kuo A."/>
            <person name="Gay G."/>
            <person name="Dore J."/>
            <person name="Kohler A."/>
            <person name="Nagy L.G."/>
            <person name="Floudas D."/>
            <person name="Copeland A."/>
            <person name="Barry K.W."/>
            <person name="Cichocki N."/>
            <person name="Veneault-Fourrey C."/>
            <person name="LaButti K."/>
            <person name="Lindquist E.A."/>
            <person name="Lipzen A."/>
            <person name="Lundell T."/>
            <person name="Morin E."/>
            <person name="Murat C."/>
            <person name="Sun H."/>
            <person name="Tunlid A."/>
            <person name="Henrissat B."/>
            <person name="Grigoriev I.V."/>
            <person name="Hibbett D.S."/>
            <person name="Martin F."/>
            <person name="Nordberg H.P."/>
            <person name="Cantor M.N."/>
            <person name="Hua S.X."/>
        </authorList>
    </citation>
    <scope>NUCLEOTIDE SEQUENCE [LARGE SCALE GENOMIC DNA]</scope>
    <source>
        <strain evidence="4">h7</strain>
    </source>
</reference>
<feature type="compositionally biased region" description="Basic residues" evidence="2">
    <location>
        <begin position="640"/>
        <end position="649"/>
    </location>
</feature>
<gene>
    <name evidence="3" type="ORF">M413DRAFT_437799</name>
</gene>
<dbReference type="GO" id="GO:0000278">
    <property type="term" value="P:mitotic cell cycle"/>
    <property type="evidence" value="ECO:0007669"/>
    <property type="project" value="TreeGrafter"/>
</dbReference>
<feature type="compositionally biased region" description="Low complexity" evidence="2">
    <location>
        <begin position="507"/>
        <end position="516"/>
    </location>
</feature>
<dbReference type="GO" id="GO:0036064">
    <property type="term" value="C:ciliary basal body"/>
    <property type="evidence" value="ECO:0007669"/>
    <property type="project" value="TreeGrafter"/>
</dbReference>
<dbReference type="InterPro" id="IPR052818">
    <property type="entry name" value="NEDD1_Spindle_Assembly"/>
</dbReference>
<feature type="compositionally biased region" description="Low complexity" evidence="2">
    <location>
        <begin position="533"/>
        <end position="562"/>
    </location>
</feature>
<feature type="compositionally biased region" description="Low complexity" evidence="2">
    <location>
        <begin position="464"/>
        <end position="490"/>
    </location>
</feature>
<dbReference type="GO" id="GO:0000922">
    <property type="term" value="C:spindle pole"/>
    <property type="evidence" value="ECO:0007669"/>
    <property type="project" value="TreeGrafter"/>
</dbReference>
<feature type="region of interest" description="Disordered" evidence="2">
    <location>
        <begin position="630"/>
        <end position="713"/>
    </location>
</feature>
<dbReference type="SUPFAM" id="SSF50978">
    <property type="entry name" value="WD40 repeat-like"/>
    <property type="match status" value="1"/>
</dbReference>
<dbReference type="Proteomes" id="UP000053424">
    <property type="component" value="Unassembled WGS sequence"/>
</dbReference>
<dbReference type="Gene3D" id="2.130.10.10">
    <property type="entry name" value="YVTN repeat-like/Quinoprotein amine dehydrogenase"/>
    <property type="match status" value="2"/>
</dbReference>
<feature type="compositionally biased region" description="Polar residues" evidence="2">
    <location>
        <begin position="521"/>
        <end position="532"/>
    </location>
</feature>